<dbReference type="AlphaFoldDB" id="A0A9P6ND49"/>
<dbReference type="Proteomes" id="UP000886653">
    <property type="component" value="Unassembled WGS sequence"/>
</dbReference>
<feature type="region of interest" description="Disordered" evidence="1">
    <location>
        <begin position="90"/>
        <end position="111"/>
    </location>
</feature>
<dbReference type="EMBL" id="MU167370">
    <property type="protein sequence ID" value="KAG0141828.1"/>
    <property type="molecule type" value="Genomic_DNA"/>
</dbReference>
<proteinExistence type="predicted"/>
<gene>
    <name evidence="2" type="ORF">CROQUDRAFT_135945</name>
</gene>
<organism evidence="2 3">
    <name type="scientific">Cronartium quercuum f. sp. fusiforme G11</name>
    <dbReference type="NCBI Taxonomy" id="708437"/>
    <lineage>
        <taxon>Eukaryota</taxon>
        <taxon>Fungi</taxon>
        <taxon>Dikarya</taxon>
        <taxon>Basidiomycota</taxon>
        <taxon>Pucciniomycotina</taxon>
        <taxon>Pucciniomycetes</taxon>
        <taxon>Pucciniales</taxon>
        <taxon>Coleosporiaceae</taxon>
        <taxon>Cronartium</taxon>
    </lineage>
</organism>
<reference evidence="2" key="1">
    <citation type="submission" date="2013-11" db="EMBL/GenBank/DDBJ databases">
        <title>Genome sequence of the fusiform rust pathogen reveals effectors for host alternation and coevolution with pine.</title>
        <authorList>
            <consortium name="DOE Joint Genome Institute"/>
            <person name="Smith K."/>
            <person name="Pendleton A."/>
            <person name="Kubisiak T."/>
            <person name="Anderson C."/>
            <person name="Salamov A."/>
            <person name="Aerts A."/>
            <person name="Riley R."/>
            <person name="Clum A."/>
            <person name="Lindquist E."/>
            <person name="Ence D."/>
            <person name="Campbell M."/>
            <person name="Kronenberg Z."/>
            <person name="Feau N."/>
            <person name="Dhillon B."/>
            <person name="Hamelin R."/>
            <person name="Burleigh J."/>
            <person name="Smith J."/>
            <person name="Yandell M."/>
            <person name="Nelson C."/>
            <person name="Grigoriev I."/>
            <person name="Davis J."/>
        </authorList>
    </citation>
    <scope>NUCLEOTIDE SEQUENCE</scope>
    <source>
        <strain evidence="2">G11</strain>
    </source>
</reference>
<comment type="caution">
    <text evidence="2">The sequence shown here is derived from an EMBL/GenBank/DDBJ whole genome shotgun (WGS) entry which is preliminary data.</text>
</comment>
<evidence type="ECO:0000313" key="2">
    <source>
        <dbReference type="EMBL" id="KAG0141828.1"/>
    </source>
</evidence>
<protein>
    <submittedName>
        <fullName evidence="2">Uncharacterized protein</fullName>
    </submittedName>
</protein>
<name>A0A9P6ND49_9BASI</name>
<evidence type="ECO:0000256" key="1">
    <source>
        <dbReference type="SAM" id="MobiDB-lite"/>
    </source>
</evidence>
<sequence>MLVSDWHQGSSVIPMADWWHSPTPQLPPCKPTRAKAAQSPSVWPLLLLNWDVLNDKEEEGGDGSQAEGILESNDASEVCLPAKAKKGVSEPIQEKVSANRKHGCSNQPDTSNSHHLNVDYVFNEELVFLRMAPCKCNKVGANLHVYKTLPKFSLTFKINMYHDPWYGHLRRCIHPPRGPKVAVCPWINHWVALTWETDGADDAPWKRAYPPMGQSISTSLADVNFCQTNGNPRITEVMPSMHQPEFHWITIAEWHSKQCCGSNPMTATLVERTSQQGAVAPVNNFYYYSIPPSTFPNASVIPLSAFALPYPIGQTSRGAVTWPRPLIPPHVSWSANTHPPPLLPPLPGPLPPFKDYLSFMGIEEDWTEVRQVLARNNINDFHLFLDSKNYNLPTLAGLGCPYREAVALCGKVGEYKAYL</sequence>
<keyword evidence="3" id="KW-1185">Reference proteome</keyword>
<accession>A0A9P6ND49</accession>
<evidence type="ECO:0000313" key="3">
    <source>
        <dbReference type="Proteomes" id="UP000886653"/>
    </source>
</evidence>